<protein>
    <recommendedName>
        <fullName evidence="2">Ig-like domain-containing protein</fullName>
    </recommendedName>
</protein>
<dbReference type="InterPro" id="IPR003599">
    <property type="entry name" value="Ig_sub"/>
</dbReference>
<name>A0AAQ4EXQ0_AMBAM</name>
<dbReference type="InterPro" id="IPR050958">
    <property type="entry name" value="Cell_Adh-Cytoskel_Orgn"/>
</dbReference>
<evidence type="ECO:0000256" key="1">
    <source>
        <dbReference type="ARBA" id="ARBA00023319"/>
    </source>
</evidence>
<feature type="domain" description="Ig-like" evidence="2">
    <location>
        <begin position="303"/>
        <end position="394"/>
    </location>
</feature>
<organism evidence="3 4">
    <name type="scientific">Amblyomma americanum</name>
    <name type="common">Lone star tick</name>
    <dbReference type="NCBI Taxonomy" id="6943"/>
    <lineage>
        <taxon>Eukaryota</taxon>
        <taxon>Metazoa</taxon>
        <taxon>Ecdysozoa</taxon>
        <taxon>Arthropoda</taxon>
        <taxon>Chelicerata</taxon>
        <taxon>Arachnida</taxon>
        <taxon>Acari</taxon>
        <taxon>Parasitiformes</taxon>
        <taxon>Ixodida</taxon>
        <taxon>Ixodoidea</taxon>
        <taxon>Ixodidae</taxon>
        <taxon>Amblyomminae</taxon>
        <taxon>Amblyomma</taxon>
    </lineage>
</organism>
<dbReference type="SUPFAM" id="SSF48726">
    <property type="entry name" value="Immunoglobulin"/>
    <property type="match status" value="4"/>
</dbReference>
<dbReference type="InterPro" id="IPR013783">
    <property type="entry name" value="Ig-like_fold"/>
</dbReference>
<dbReference type="GO" id="GO:0007156">
    <property type="term" value="P:homophilic cell adhesion via plasma membrane adhesion molecules"/>
    <property type="evidence" value="ECO:0007669"/>
    <property type="project" value="TreeGrafter"/>
</dbReference>
<dbReference type="InterPro" id="IPR013098">
    <property type="entry name" value="Ig_I-set"/>
</dbReference>
<dbReference type="PANTHER" id="PTHR45080">
    <property type="entry name" value="CONTACTIN 5"/>
    <property type="match status" value="1"/>
</dbReference>
<dbReference type="Pfam" id="PF07679">
    <property type="entry name" value="I-set"/>
    <property type="match status" value="1"/>
</dbReference>
<dbReference type="PROSITE" id="PS50835">
    <property type="entry name" value="IG_LIKE"/>
    <property type="match status" value="4"/>
</dbReference>
<gene>
    <name evidence="3" type="ORF">V5799_019295</name>
</gene>
<dbReference type="SMART" id="SM00409">
    <property type="entry name" value="IG"/>
    <property type="match status" value="4"/>
</dbReference>
<dbReference type="FunFam" id="2.60.40.10:FF:000333">
    <property type="entry name" value="Down syndrome cell adhesion molecule"/>
    <property type="match status" value="2"/>
</dbReference>
<keyword evidence="4" id="KW-1185">Reference proteome</keyword>
<dbReference type="InterPro" id="IPR036179">
    <property type="entry name" value="Ig-like_dom_sf"/>
</dbReference>
<evidence type="ECO:0000313" key="3">
    <source>
        <dbReference type="EMBL" id="KAK8779362.1"/>
    </source>
</evidence>
<feature type="domain" description="Ig-like" evidence="2">
    <location>
        <begin position="119"/>
        <end position="204"/>
    </location>
</feature>
<dbReference type="GO" id="GO:0043025">
    <property type="term" value="C:neuronal cell body"/>
    <property type="evidence" value="ECO:0007669"/>
    <property type="project" value="TreeGrafter"/>
</dbReference>
<dbReference type="Proteomes" id="UP001321473">
    <property type="component" value="Unassembled WGS sequence"/>
</dbReference>
<dbReference type="FunFam" id="2.60.40.10:FF:000104">
    <property type="entry name" value="Down syndrome cell adhesion molecule b"/>
    <property type="match status" value="1"/>
</dbReference>
<feature type="domain" description="Ig-like" evidence="2">
    <location>
        <begin position="209"/>
        <end position="298"/>
    </location>
</feature>
<dbReference type="Pfam" id="PF13927">
    <property type="entry name" value="Ig_3"/>
    <property type="match status" value="3"/>
</dbReference>
<evidence type="ECO:0000259" key="2">
    <source>
        <dbReference type="PROSITE" id="PS50835"/>
    </source>
</evidence>
<keyword evidence="1" id="KW-0393">Immunoglobulin domain</keyword>
<dbReference type="PANTHER" id="PTHR45080:SF32">
    <property type="entry name" value="MAM DOMAIN CONTAINING GLYCOSYLPHOSPHATIDYLINOSITOL ANCHOR 1"/>
    <property type="match status" value="1"/>
</dbReference>
<proteinExistence type="predicted"/>
<comment type="caution">
    <text evidence="3">The sequence shown here is derived from an EMBL/GenBank/DDBJ whole genome shotgun (WGS) entry which is preliminary data.</text>
</comment>
<dbReference type="AlphaFoldDB" id="A0AAQ4EXQ0"/>
<sequence length="418" mass="46176">MNPTQMCIFAGMLQLVPGTPSIEPPRVNPFSFLKRWRAGEKTTVTCMVASGTAPMKFIWMKDGKELTEASSVRFKHEQGYSMLFIEPVEVNSGGNYTCVVKNRAGIDSYTTFLDVEASPRWAETPGDQKMAFGSEVKLNCRATGSPPPAVRWERFVEATQAWTKLRAEGERLDIPRVTNNETGRYRCTAVNGVQPDIRHDFLLSIYVPPKILPFHFRKTIKPGENARTTCLVEAGDAPMTFSWLRNGMDATLTKNVHVNTQADFSILNVSPVDATSAGNFTCIVKNKAGFDSFTAYLDVEAPPEWKREPMDKAGVVGNTVRIECLGSGSPSPKMSWHVEREDGLRQAVSEAIPSRATVHANGTLVLHDLDTRDSGQYTCTADNGVAPVLKKTITLKINGKDRRQERAIPIKCNSADSK</sequence>
<evidence type="ECO:0000313" key="4">
    <source>
        <dbReference type="Proteomes" id="UP001321473"/>
    </source>
</evidence>
<dbReference type="InterPro" id="IPR007110">
    <property type="entry name" value="Ig-like_dom"/>
</dbReference>
<dbReference type="GO" id="GO:0030424">
    <property type="term" value="C:axon"/>
    <property type="evidence" value="ECO:0007669"/>
    <property type="project" value="TreeGrafter"/>
</dbReference>
<dbReference type="EMBL" id="JARKHS020009885">
    <property type="protein sequence ID" value="KAK8779362.1"/>
    <property type="molecule type" value="Genomic_DNA"/>
</dbReference>
<feature type="domain" description="Ig-like" evidence="2">
    <location>
        <begin position="25"/>
        <end position="114"/>
    </location>
</feature>
<dbReference type="Gene3D" id="2.60.40.10">
    <property type="entry name" value="Immunoglobulins"/>
    <property type="match status" value="4"/>
</dbReference>
<dbReference type="InterPro" id="IPR003598">
    <property type="entry name" value="Ig_sub2"/>
</dbReference>
<accession>A0AAQ4EXQ0</accession>
<reference evidence="3 4" key="1">
    <citation type="journal article" date="2023" name="Arcadia Sci">
        <title>De novo assembly of a long-read Amblyomma americanum tick genome.</title>
        <authorList>
            <person name="Chou S."/>
            <person name="Poskanzer K.E."/>
            <person name="Rollins M."/>
            <person name="Thuy-Boun P.S."/>
        </authorList>
    </citation>
    <scope>NUCLEOTIDE SEQUENCE [LARGE SCALE GENOMIC DNA]</scope>
    <source>
        <strain evidence="3">F_SG_1</strain>
        <tissue evidence="3">Salivary glands</tissue>
    </source>
</reference>
<dbReference type="GO" id="GO:0008046">
    <property type="term" value="F:axon guidance receptor activity"/>
    <property type="evidence" value="ECO:0007669"/>
    <property type="project" value="TreeGrafter"/>
</dbReference>
<dbReference type="SMART" id="SM00408">
    <property type="entry name" value="IGc2"/>
    <property type="match status" value="4"/>
</dbReference>
<dbReference type="GO" id="GO:0005886">
    <property type="term" value="C:plasma membrane"/>
    <property type="evidence" value="ECO:0007669"/>
    <property type="project" value="TreeGrafter"/>
</dbReference>
<dbReference type="GO" id="GO:0050808">
    <property type="term" value="P:synapse organization"/>
    <property type="evidence" value="ECO:0007669"/>
    <property type="project" value="TreeGrafter"/>
</dbReference>